<dbReference type="Gene3D" id="3.90.420.10">
    <property type="entry name" value="Oxidoreductase, molybdopterin-binding domain"/>
    <property type="match status" value="1"/>
</dbReference>
<evidence type="ECO:0000256" key="2">
    <source>
        <dbReference type="SAM" id="Phobius"/>
    </source>
</evidence>
<feature type="compositionally biased region" description="Low complexity" evidence="1">
    <location>
        <begin position="190"/>
        <end position="210"/>
    </location>
</feature>
<name>A0ABW2P6L9_9ACTN</name>
<feature type="transmembrane region" description="Helical" evidence="2">
    <location>
        <begin position="275"/>
        <end position="297"/>
    </location>
</feature>
<dbReference type="SUPFAM" id="SSF81296">
    <property type="entry name" value="E set domains"/>
    <property type="match status" value="1"/>
</dbReference>
<dbReference type="InterPro" id="IPR000572">
    <property type="entry name" value="OxRdtase_Mopterin-bd_dom"/>
</dbReference>
<protein>
    <submittedName>
        <fullName evidence="4">Molybdopterin-dependent oxidoreductase</fullName>
    </submittedName>
</protein>
<dbReference type="RefSeq" id="WP_380826924.1">
    <property type="nucleotide sequence ID" value="NZ_JBHTCG010000008.1"/>
</dbReference>
<keyword evidence="5" id="KW-1185">Reference proteome</keyword>
<feature type="transmembrane region" description="Helical" evidence="2">
    <location>
        <begin position="73"/>
        <end position="93"/>
    </location>
</feature>
<feature type="domain" description="Oxidoreductase molybdopterin-binding" evidence="3">
    <location>
        <begin position="351"/>
        <end position="500"/>
    </location>
</feature>
<dbReference type="EMBL" id="JBHTCG010000008">
    <property type="protein sequence ID" value="MFC7383438.1"/>
    <property type="molecule type" value="Genomic_DNA"/>
</dbReference>
<organism evidence="4 5">
    <name type="scientific">Sphaerisporangium rhizosphaerae</name>
    <dbReference type="NCBI Taxonomy" id="2269375"/>
    <lineage>
        <taxon>Bacteria</taxon>
        <taxon>Bacillati</taxon>
        <taxon>Actinomycetota</taxon>
        <taxon>Actinomycetes</taxon>
        <taxon>Streptosporangiales</taxon>
        <taxon>Streptosporangiaceae</taxon>
        <taxon>Sphaerisporangium</taxon>
    </lineage>
</organism>
<evidence type="ECO:0000313" key="5">
    <source>
        <dbReference type="Proteomes" id="UP001596496"/>
    </source>
</evidence>
<dbReference type="InterPro" id="IPR036374">
    <property type="entry name" value="OxRdtase_Mopterin-bd_sf"/>
</dbReference>
<gene>
    <name evidence="4" type="ORF">ACFQSB_14550</name>
</gene>
<proteinExistence type="predicted"/>
<keyword evidence="2" id="KW-0812">Transmembrane</keyword>
<comment type="caution">
    <text evidence="4">The sequence shown here is derived from an EMBL/GenBank/DDBJ whole genome shotgun (WGS) entry which is preliminary data.</text>
</comment>
<reference evidence="5" key="1">
    <citation type="journal article" date="2019" name="Int. J. Syst. Evol. Microbiol.">
        <title>The Global Catalogue of Microorganisms (GCM) 10K type strain sequencing project: providing services to taxonomists for standard genome sequencing and annotation.</title>
        <authorList>
            <consortium name="The Broad Institute Genomics Platform"/>
            <consortium name="The Broad Institute Genome Sequencing Center for Infectious Disease"/>
            <person name="Wu L."/>
            <person name="Ma J."/>
        </authorList>
    </citation>
    <scope>NUCLEOTIDE SEQUENCE [LARGE SCALE GENOMIC DNA]</scope>
    <source>
        <strain evidence="5">CECT 7649</strain>
    </source>
</reference>
<dbReference type="Proteomes" id="UP001596496">
    <property type="component" value="Unassembled WGS sequence"/>
</dbReference>
<feature type="transmembrane region" description="Helical" evidence="2">
    <location>
        <begin position="123"/>
        <end position="145"/>
    </location>
</feature>
<dbReference type="PANTHER" id="PTHR19372">
    <property type="entry name" value="SULFITE REDUCTASE"/>
    <property type="match status" value="1"/>
</dbReference>
<dbReference type="Gene3D" id="2.60.40.650">
    <property type="match status" value="1"/>
</dbReference>
<dbReference type="Pfam" id="PF00174">
    <property type="entry name" value="Oxidored_molyb"/>
    <property type="match status" value="1"/>
</dbReference>
<dbReference type="SUPFAM" id="SSF56524">
    <property type="entry name" value="Oxidoreductase molybdopterin-binding domain"/>
    <property type="match status" value="1"/>
</dbReference>
<feature type="transmembrane region" description="Helical" evidence="2">
    <location>
        <begin position="100"/>
        <end position="117"/>
    </location>
</feature>
<sequence>MNLNQTRPRGQAWAAALIGLVAGAVALGIGQLAAGLLDPKASPVIAVGDAAVDRTPAALKEWAIRTFGASDKFVLISGIVVVLALVAAGLGLLARRRAGYATAGLLAFGVVGAVAAVTRPDGAVLDVLPSVVGAAAGAWALRILVRRAWPDAEPGYGFPRYDDPAALSGAATIRERDPQDLHGGEDLRDSSAAGSPAGASSATGSAWAGGSATGSGGAGRSATGSSATGAGGGGAPAASGAAMEPREPQDAEARPAGRPAVMRGTAEEPEFDRRALLGGVAAGVVVAGAGGLIGRALGGRLDVSTERAKLALPRAATPAKPLPSGVDFRLDGLSPFTTPNRDFYRVDTALVVPQVDPKTWTLKIHGMVDRPVEITFADLLKRPLMEADVTLTCVSNDVGDNYVGNARWLGARLADVLRDAGIRSGADMLLSTSSDGWTCGTPVDIVMDGRDALLAVAMNGEALPVSHGFPVRQVVPGLYGYVSATKWVTDIKVTRFDQDEAYWTPRGWAPKGPIKTESRIDLPRGGSTIPAGRTAIAGVAWAQHRGVDAVEVRVDKGTWRQARLAAVPGPDTWRQWVVDDWDATPGKHTIEVRATDATGQTQTADYAPPAPDGATGWHSILVVVK</sequence>
<feature type="region of interest" description="Disordered" evidence="1">
    <location>
        <begin position="177"/>
        <end position="262"/>
    </location>
</feature>
<evidence type="ECO:0000259" key="3">
    <source>
        <dbReference type="Pfam" id="PF00174"/>
    </source>
</evidence>
<evidence type="ECO:0000313" key="4">
    <source>
        <dbReference type="EMBL" id="MFC7383438.1"/>
    </source>
</evidence>
<keyword evidence="2" id="KW-0472">Membrane</keyword>
<accession>A0ABW2P6L9</accession>
<keyword evidence="2" id="KW-1133">Transmembrane helix</keyword>
<evidence type="ECO:0000256" key="1">
    <source>
        <dbReference type="SAM" id="MobiDB-lite"/>
    </source>
</evidence>
<feature type="compositionally biased region" description="Basic and acidic residues" evidence="1">
    <location>
        <begin position="244"/>
        <end position="255"/>
    </location>
</feature>
<feature type="compositionally biased region" description="Basic and acidic residues" evidence="1">
    <location>
        <begin position="177"/>
        <end position="189"/>
    </location>
</feature>
<dbReference type="InterPro" id="IPR014756">
    <property type="entry name" value="Ig_E-set"/>
</dbReference>
<feature type="transmembrane region" description="Helical" evidence="2">
    <location>
        <begin position="12"/>
        <end position="34"/>
    </location>
</feature>
<dbReference type="PANTHER" id="PTHR19372:SF7">
    <property type="entry name" value="SULFITE OXIDASE, MITOCHONDRIAL"/>
    <property type="match status" value="1"/>
</dbReference>